<name>A0A345NNZ6_9MICO</name>
<proteinExistence type="predicted"/>
<keyword evidence="1" id="KW-1133">Transmembrane helix</keyword>
<dbReference type="AlphaFoldDB" id="A0A345NNZ6"/>
<evidence type="ECO:0000256" key="1">
    <source>
        <dbReference type="SAM" id="Phobius"/>
    </source>
</evidence>
<evidence type="ECO:0008006" key="4">
    <source>
        <dbReference type="Google" id="ProtNLM"/>
    </source>
</evidence>
<accession>A0A345NNZ6</accession>
<dbReference type="OrthoDB" id="9791827at2"/>
<keyword evidence="3" id="KW-1185">Reference proteome</keyword>
<keyword evidence="1" id="KW-0472">Membrane</keyword>
<dbReference type="SUPFAM" id="SSF56059">
    <property type="entry name" value="Glutathione synthetase ATP-binding domain-like"/>
    <property type="match status" value="1"/>
</dbReference>
<evidence type="ECO:0000313" key="2">
    <source>
        <dbReference type="EMBL" id="AXH96754.1"/>
    </source>
</evidence>
<protein>
    <recommendedName>
        <fullName evidence="4">ATP-grasp domain-containing protein</fullName>
    </recommendedName>
</protein>
<dbReference type="EMBL" id="CP031229">
    <property type="protein sequence ID" value="AXH96754.1"/>
    <property type="molecule type" value="Genomic_DNA"/>
</dbReference>
<feature type="transmembrane region" description="Helical" evidence="1">
    <location>
        <begin position="24"/>
        <end position="47"/>
    </location>
</feature>
<evidence type="ECO:0000313" key="3">
    <source>
        <dbReference type="Proteomes" id="UP000253790"/>
    </source>
</evidence>
<reference evidence="2 3" key="1">
    <citation type="submission" date="2018-07" db="EMBL/GenBank/DDBJ databases">
        <title>Complete genome sequencing of Ornithinimicrobium sp. AMA3305.</title>
        <authorList>
            <person name="Bae J.-W."/>
        </authorList>
    </citation>
    <scope>NUCLEOTIDE SEQUENCE [LARGE SCALE GENOMIC DNA]</scope>
    <source>
        <strain evidence="2 3">AMA3305</strain>
    </source>
</reference>
<gene>
    <name evidence="2" type="ORF">DV701_12055</name>
</gene>
<dbReference type="KEGG" id="orn:DV701_12055"/>
<organism evidence="2 3">
    <name type="scientific">Ornithinimicrobium avium</name>
    <dbReference type="NCBI Taxonomy" id="2283195"/>
    <lineage>
        <taxon>Bacteria</taxon>
        <taxon>Bacillati</taxon>
        <taxon>Actinomycetota</taxon>
        <taxon>Actinomycetes</taxon>
        <taxon>Micrococcales</taxon>
        <taxon>Ornithinimicrobiaceae</taxon>
        <taxon>Ornithinimicrobium</taxon>
    </lineage>
</organism>
<dbReference type="InterPro" id="IPR029465">
    <property type="entry name" value="ATPgrasp_TupA"/>
</dbReference>
<dbReference type="Pfam" id="PF14305">
    <property type="entry name" value="ATPgrasp_TupA"/>
    <property type="match status" value="1"/>
</dbReference>
<keyword evidence="1" id="KW-0812">Transmembrane</keyword>
<dbReference type="Proteomes" id="UP000253790">
    <property type="component" value="Chromosome"/>
</dbReference>
<sequence length="402" mass="43485">MVAVLVVAAASVVAALLDRPALAATGLLALVALGLLVVLDLRSRLAILDRRVRRRRSPGGGSAADLRATVAELEAGLAAATHLNARLDDLSRASYRQSLREHVRTFRTEDRLGRPTKSAALQLPYKLRTLELAASHGVAVPDIYAVWPDVDSIDLSALPDSFVVKADGGAGSVAVFPLRRQADGRYERVGASGDVSEEELRERIRSLGRAARAPFFAEELLHAADGGPIPDDVKCYMFYGEVGHVLLRRVGEHGRASSIRVKFVDENGVDYGVVAPGRPHDPTIPVPDSLPRMLEVARHLSRAVGLPFCRVDLYDTSKGIVLGEITRAPNGGNARFTEGHDELLGRRWLEGSARLQADLSAGRPAGPLFGTLADLRLYPPDERPRSPVNFGRTVVDCSQWCR</sequence>